<dbReference type="InterPro" id="IPR014001">
    <property type="entry name" value="Helicase_ATP-bd"/>
</dbReference>
<feature type="transmembrane region" description="Helical" evidence="18">
    <location>
        <begin position="1203"/>
        <end position="1226"/>
    </location>
</feature>
<comment type="subcellular location">
    <subcellularLocation>
        <location evidence="2">Host cell</location>
    </subcellularLocation>
    <subcellularLocation>
        <location evidence="1">Virion</location>
    </subcellularLocation>
</comment>
<name>A0AAU7SRR9_9VIRU</name>
<dbReference type="Gene3D" id="1.10.820.10">
    <property type="entry name" value="RNA Helicase Chain A , domain 3"/>
    <property type="match status" value="1"/>
</dbReference>
<dbReference type="GO" id="GO:0039654">
    <property type="term" value="P:fusion of virus membrane with host endosome membrane"/>
    <property type="evidence" value="ECO:0007669"/>
    <property type="project" value="UniProtKB-KW"/>
</dbReference>
<evidence type="ECO:0000256" key="13">
    <source>
        <dbReference type="ARBA" id="ARBA00022953"/>
    </source>
</evidence>
<feature type="transmembrane region" description="Helical" evidence="18">
    <location>
        <begin position="2183"/>
        <end position="2212"/>
    </location>
</feature>
<evidence type="ECO:0000256" key="11">
    <source>
        <dbReference type="ARBA" id="ARBA00022801"/>
    </source>
</evidence>
<dbReference type="Pfam" id="PF01542">
    <property type="entry name" value="HCV_core"/>
    <property type="match status" value="1"/>
</dbReference>
<dbReference type="GO" id="GO:0043657">
    <property type="term" value="C:host cell"/>
    <property type="evidence" value="ECO:0007669"/>
    <property type="project" value="UniProtKB-SubCell"/>
</dbReference>
<keyword evidence="18" id="KW-0472">Membrane</keyword>
<evidence type="ECO:0000259" key="20">
    <source>
        <dbReference type="PROSITE" id="PS50507"/>
    </source>
</evidence>
<evidence type="ECO:0000256" key="1">
    <source>
        <dbReference type="ARBA" id="ARBA00004328"/>
    </source>
</evidence>
<reference evidence="23" key="1">
    <citation type="journal article" date="2024" name="Virus Evol.">
        <title>The diverse liver viromes of Australian geckos and skinks are dominated by hepaciviruses and picornaviruses and reflect host taxonomy and habitat.</title>
        <authorList>
            <person name="Mahar J.E."/>
            <person name="Wille M."/>
            <person name="Harvey E."/>
            <person name="Moritz C.C."/>
            <person name="Holmes E.C."/>
        </authorList>
    </citation>
    <scope>NUCLEOTIDE SEQUENCE</scope>
    <source>
        <strain evidence="23">Gnan-A_DN70279g4</strain>
    </source>
</reference>
<dbReference type="GO" id="GO:0005524">
    <property type="term" value="F:ATP binding"/>
    <property type="evidence" value="ECO:0007669"/>
    <property type="project" value="InterPro"/>
</dbReference>
<feature type="compositionally biased region" description="Basic and acidic residues" evidence="17">
    <location>
        <begin position="508"/>
        <end position="518"/>
    </location>
</feature>
<dbReference type="Gene3D" id="3.30.70.270">
    <property type="match status" value="2"/>
</dbReference>
<dbReference type="InterPro" id="IPR004109">
    <property type="entry name" value="HepC_NS3_protease"/>
</dbReference>
<dbReference type="InterPro" id="IPR001490">
    <property type="entry name" value="HCV_NS4b"/>
</dbReference>
<keyword evidence="18" id="KW-1133">Transmembrane helix</keyword>
<keyword evidence="18" id="KW-0812">Transmembrane</keyword>
<dbReference type="InterPro" id="IPR043502">
    <property type="entry name" value="DNA/RNA_pol_sf"/>
</dbReference>
<dbReference type="GO" id="GO:0017111">
    <property type="term" value="F:ribonucleoside triphosphate phosphatase activity"/>
    <property type="evidence" value="ECO:0007669"/>
    <property type="project" value="InterPro"/>
</dbReference>
<dbReference type="Gene3D" id="2.40.10.10">
    <property type="entry name" value="Trypsin-like serine proteases"/>
    <property type="match status" value="1"/>
</dbReference>
<keyword evidence="13" id="KW-0693">Viral RNA replication</keyword>
<dbReference type="InterPro" id="IPR054175">
    <property type="entry name" value="NS3_helicase_C"/>
</dbReference>
<evidence type="ECO:0000256" key="6">
    <source>
        <dbReference type="ARBA" id="ARBA00022561"/>
    </source>
</evidence>
<sequence>MHRLGLAQANRPGMPRPIGGLSPRQQEALERRYDAPVEMLSWSQTRKYVDPEGTARCEEYWRKHRANKKAQKERAKADALEREKAREAAAFLAAQLEEEEAAFNAVTDPILKEYLEEVPESWEDIPQGEALVFNATSTKVTSTNPLHEPLREGPLGELDLWYTESLVQDEIEAFGNDYRRARYFSVEDKRTMLWNEILWEMSPRSDDPIERAAQQAIDDVLMGGEGGMLEYAAAIPLPETSDEDLQERGPPRLDHLLELAVATPLPDDEEDEAGWEAVRTPFRNRGVNICSVEAFELSNPYSVLGAIEVEPDEGGAPFVYIRQKVRKVKCGYRFVPRVYRVEPPPKVPAPRLSRDIKVRTHKPMKWPPVKESRYLRGSGDALRARVIKLCALLYKRGAMRALKRVLLACPSHGIFLHQHKDGYLGPNPFGPGQDGYFPVSSRPYVLEDPEGHLWCGDAVNGRPVTHRWGSRVVLEANTMPKPYCRAARSRSSTRKRGRSRSRSRSRRAGPDPAREQRGRPPIPAPRAKKDLEATPSVQVAITPPTPMPRTKFLKPPSERGGEVPTRNERSAPAPNDSGGSFGLTLKGYRPDGNRPANEGLSKPAQVFYWVMEYIVTPTPMWLPDPRKKSRNFGPLIDHPLGWVRDILGHVPVLGVGFELLGGGFCCCVRALEDAVNAATRPLGFTIFLLALLSCLSPTDALRRCPNGTDYFLTSACAPEDIYWMTPNSAFHKWGCVPCVNNTCWKLTGRGVSIRPGSDQQSTYSPWLDVLFSTYMACKLADWGEYCFPLLVSIDYLHRQGLFAQTSDCGCDCNVYLDVAVNRADLISFQFSEARDWLNLDTWWLLLRDFVLGAVRILTEVHPVVWVCLLYAALEKDVWVLIAMCTMVQVAEGGLMRLPAPLVEAPEGLLEGILAGKEAVTGYPTWVTVANQNSTIWWSSGCSNGSCPDCLSVTWNHRQQDIEIHCFSTRLLLSVKNYTTSAVVSLAGLPSSICAVYNTTTKTVPLSCLHDKRAWTCGSQVGWSPKHSHTDCGIGPRLTQRVWVQRGSKWYTTIDGFKVPINVSDCPHPVCEIPAELGWLPLAGLPVPVGWGYQVGAASNGLLTFLKDKSEQYFFTSSTLGRGPWLLHAYVLAIFGYSMGARYMVVAYLLVVTFINETTATVPLRTTVVAASGLVASTGDIQGYIVAFMLLLCANHRWAWVPAYLAKALCGLPVFATLVALIGLIAPTPSVGGLEVCLNIHIEEVTVHGWTTASFLFCAVIALRVWVETQHGRYLVRYYYREAASAHQFLYCAAWWLARLIDTPRNCVILWISAFVWPAPTIIVCGVYGGLLIAADLCWLATQRMFRPKAVDVPKWLVPIINLALLWSYTSDRAAQIAVALLSRRPIGLTQEEATIVEAAGRKRGLAAWARTMAPRRGRVQVIPRPTHESACWSTCSEVPVKQTTLETTEHAGQGFLRTLVATMTGKQDHEKVGAIVQFRTPMSTSCGFVCGGALYASHHGTAGRPLCTNTGPALPISVNAASDLVIYHRPFGAQSLAHCTCVEQPILYLFTREGKLLPLKPTSDRTGQLTSPVHLSTLQGSSGCPVLCQHGDAVGVFTHASHARGVASAIRWTPLDVANATISEATATVTHNVSQVPDHTAEGGIFNLHAPTGSGKSTKVPLHYVKKGLRTLVLVPNVAAVKALAAYVERTHSVTPSVYAAGEKRLSPSKLTYSTYGMFLAGLANNVTSFDVIILDECHASDPTSLLGMGLALTTYKQGCGRTYILATATPPGYRLEAHPDITEEELPGHGQFQFFGKFLDFEVYKTGRHAIFCPSKSSCDNLAGIFNNKGIPAVSFYRGKNVDVIPESGDIVVVATDALSTGYNGDFDTVTDSGVMVNVTATVDYDPTFTLELQHACCTADVKAQRRGRTGRGRPGKYFYASKGAAPVGSLDLATMIGAYDTGLVWFGMTPKKVSECIEAYRNQPGLRPVMGDTTTWEKVFTHIEGHKSSPITVALRDTDCPFPLLAGYQASVCHKHDARYPDRTPWWRNAGKEMNGIAKAPVIYGICINDKTANPRMEAPEAKPIQRILQEEGAMSVVLGVVGAGVLYAVLMQAAEKLSCLAIARSWSLNINSMVPTPIQHLPDPIPTELMSPCSVTESVGTQATIWANYCRDRLATMLATSPPPETFIEKATLWFQSEGLALWPLAALGAGLVVAGTNSVLAGIASVIAGAYTTTTAPVTVGITLGASLLASLYATPSQAMVLGGGFLAGTSLRTFGLGGLLVGGVSAYSSAMTAASLVFDLVTGQPFEGHMGSALAVLLSPGSALVGALCGWLMAKATSSDHGVWTNRLLAMLHKSHALPDKFFVDGKADAQALSEMLHRLRPWDIFETISKRLNGDVACSGPADALLEFAECVLRWARDKIVLLAEGFKVRAPLVSCQTPTNLLGSGTVSTICSCGSEVQAMLKDGKVITKKANLTCRYYWRGGLPYNSTSQTTGSVSPRTVSSPEVGTHAMGILDWVSLKKVSSDLYTIMGTTTLNISLREVTAATGKPAAAVGTEIVSKAMREAPTLVTAGPVEIAGAVYNLGEVTIHVTGRCSTVYETVAAATDDIRKKAEALQKLKVLKRGVGDPPTDTVCLQCNLEFPSRQDAANHAVLHQAAKPCSTTTTVAQSVAEVLHMEAFIKGMKEKENLTKGSDRVFDKPKPGEVPQPPPDIALLLAAPPPTTPLANSASALATLGLPTGFGRRPGGFSPGPLRPQLGQLTPDPKPPDPQPVEAKQETPPPPQRPKLEFAPSRPEPPARDPEPPAELAVDPIELPISGKLEMIPEDKELVPEETPVSVPTGLDWVGVPRGKVALHCKTKAKHPRVVLYFNWDYTYVDAPDAVHVLVGKGNFFNVWLDFSQTENAVACVQENNQTLLLKLLAGQRLTMQELHEESGAPKMSLMSTVSRVMLGSKGANIHDPGAQVNWKTLGIRQDPQSPKRVVVTRTADLGRDRTLFCGKQNYWVVASYSDEEFQRAMALVDPTKVSVYSIWPASLRNLMLDIHAGRQRTVEEVKAELRGLPLIECGDGPSVPEPPRLPDSETEWSQCSYSYNWFGVPIVRREASSGFSPTARITHGLGRNRSMLFYTKPDSAVDRAKKVTIDRTAKPGGPAYHKIVEEAKARAATVRGKRMDLDSALALVSNKSARSHVSGVTAIELKKDKRLAKTLTDAALKGIREGDAKYTSCTLSPKLELFVRKPETGYTQKAARFIVFPPLETRVVEKMLLGNIANQTAKAVMGSDYGFGLTPQEDTARKVEAWKKLVNPMIWGVDAIAFDSQITPEDMEVESQIYQAATRDESLKEDIKTLHDNLYKGSTLLNTAGEQIGYRACRASGVYTTSSSNCLTAWIKTKAALKDVGVAKYTLTVCGDDVTVILESSGNPNKDRDRAKMFANRLETLGLRNEGVEVAYSLSELETCSHSIIEVEQCKRRAYIRTRKPLLPLARALAETTRSNPMDRWVGNAVALWPAHHVSRVICVKLMDMLSRTGMEEVSFTYRGNEYTCPTFRLPAIIASLHGRGVFGTRNYPPQEVSATAQALQDLGSMPLSYWRRQAQHILHRCCMLGGEWRKLGYLMLGWSKDVYPEMQLGKESTYWRIDTDAYAGEVVHYRQRFEARNREIAKEVFKIAIAIGLLALTLTI</sequence>
<evidence type="ECO:0000256" key="5">
    <source>
        <dbReference type="ARBA" id="ARBA00022510"/>
    </source>
</evidence>
<dbReference type="InterPro" id="IPR002166">
    <property type="entry name" value="RNA_pol_HCV"/>
</dbReference>
<evidence type="ECO:0000256" key="7">
    <source>
        <dbReference type="ARBA" id="ARBA00022595"/>
    </source>
</evidence>
<proteinExistence type="predicted"/>
<feature type="region of interest" description="Disordered" evidence="17">
    <location>
        <begin position="2676"/>
        <end position="2695"/>
    </location>
</feature>
<keyword evidence="6" id="KW-0167">Capsid protein</keyword>
<feature type="region of interest" description="Disordered" evidence="17">
    <location>
        <begin position="480"/>
        <end position="598"/>
    </location>
</feature>
<evidence type="ECO:0000256" key="2">
    <source>
        <dbReference type="ARBA" id="ARBA00004340"/>
    </source>
</evidence>
<feature type="domain" description="C2H2-type" evidence="19">
    <location>
        <begin position="2618"/>
        <end position="2645"/>
    </location>
</feature>
<dbReference type="EMBL" id="PP711179">
    <property type="protein sequence ID" value="XBU06224.1"/>
    <property type="molecule type" value="Genomic_RNA"/>
</dbReference>
<dbReference type="GO" id="GO:0046718">
    <property type="term" value="P:symbiont entry into host cell"/>
    <property type="evidence" value="ECO:0007669"/>
    <property type="project" value="UniProtKB-KW"/>
</dbReference>
<evidence type="ECO:0000256" key="17">
    <source>
        <dbReference type="SAM" id="MobiDB-lite"/>
    </source>
</evidence>
<feature type="domain" description="Peptidase S29" evidence="22">
    <location>
        <begin position="1443"/>
        <end position="1625"/>
    </location>
</feature>
<dbReference type="Gene3D" id="2.20.25.210">
    <property type="entry name" value="Hepatitis C NS5A, domain 1B"/>
    <property type="match status" value="1"/>
</dbReference>
<dbReference type="PROSITE" id="PS00028">
    <property type="entry name" value="ZINC_FINGER_C2H2_1"/>
    <property type="match status" value="1"/>
</dbReference>
<keyword evidence="12" id="KW-0946">Virion</keyword>
<feature type="region of interest" description="Disordered" evidence="17">
    <location>
        <begin position="1"/>
        <end position="26"/>
    </location>
</feature>
<dbReference type="Pfam" id="PF01001">
    <property type="entry name" value="HCV_NS4b"/>
    <property type="match status" value="1"/>
</dbReference>
<feature type="transmembrane region" description="Helical" evidence="18">
    <location>
        <begin position="1309"/>
        <end position="1340"/>
    </location>
</feature>
<dbReference type="Gene3D" id="2.40.10.120">
    <property type="match status" value="1"/>
</dbReference>
<keyword evidence="5" id="KW-1170">Fusion of virus membrane with host endosomal membrane</keyword>
<feature type="compositionally biased region" description="Basic and acidic residues" evidence="17">
    <location>
        <begin position="556"/>
        <end position="569"/>
    </location>
</feature>
<evidence type="ECO:0000259" key="21">
    <source>
        <dbReference type="PROSITE" id="PS51192"/>
    </source>
</evidence>
<keyword evidence="10" id="KW-0547">Nucleotide-binding</keyword>
<keyword evidence="15" id="KW-0862">Zinc</keyword>
<dbReference type="GO" id="GO:0008270">
    <property type="term" value="F:zinc ion binding"/>
    <property type="evidence" value="ECO:0007669"/>
    <property type="project" value="UniProtKB-KW"/>
</dbReference>
<organism evidence="23">
    <name type="scientific">Jazzagalsvirus sp</name>
    <dbReference type="NCBI Taxonomy" id="3163431"/>
    <lineage>
        <taxon>Viruses</taxon>
        <taxon>Riboviria</taxon>
    </lineage>
</organism>
<feature type="transmembrane region" description="Helical" evidence="18">
    <location>
        <begin position="2218"/>
        <end position="2238"/>
    </location>
</feature>
<evidence type="ECO:0000313" key="23">
    <source>
        <dbReference type="EMBL" id="XBU06224.1"/>
    </source>
</evidence>
<keyword evidence="15" id="KW-0479">Metal-binding</keyword>
<evidence type="ECO:0000256" key="14">
    <source>
        <dbReference type="ARBA" id="ARBA00047984"/>
    </source>
</evidence>
<keyword evidence="3" id="KW-0945">Host-virus interaction</keyword>
<comment type="catalytic activity">
    <reaction evidence="14">
        <text>ATP + H2O = ADP + phosphate + H(+)</text>
        <dbReference type="Rhea" id="RHEA:13065"/>
        <dbReference type="ChEBI" id="CHEBI:15377"/>
        <dbReference type="ChEBI" id="CHEBI:15378"/>
        <dbReference type="ChEBI" id="CHEBI:30616"/>
        <dbReference type="ChEBI" id="CHEBI:43474"/>
        <dbReference type="ChEBI" id="CHEBI:456216"/>
        <dbReference type="EC" id="3.6.4.13"/>
    </reaction>
</comment>
<dbReference type="InterPro" id="IPR043128">
    <property type="entry name" value="Rev_trsase/Diguanyl_cyclase"/>
</dbReference>
<evidence type="ECO:0000256" key="4">
    <source>
        <dbReference type="ARBA" id="ARBA00022506"/>
    </source>
</evidence>
<dbReference type="PROSITE" id="PS50507">
    <property type="entry name" value="RDRP_SSRNA_POS"/>
    <property type="match status" value="1"/>
</dbReference>
<protein>
    <submittedName>
        <fullName evidence="23">Polyprotein</fullName>
    </submittedName>
</protein>
<dbReference type="Pfam" id="PF00998">
    <property type="entry name" value="RdRP_3"/>
    <property type="match status" value="1"/>
</dbReference>
<dbReference type="PROSITE" id="PS50157">
    <property type="entry name" value="ZINC_FINGER_C2H2_2"/>
    <property type="match status" value="1"/>
</dbReference>
<dbReference type="PROSITE" id="PS51822">
    <property type="entry name" value="HV_PV_NS3_PRO"/>
    <property type="match status" value="1"/>
</dbReference>
<dbReference type="Pfam" id="PF02907">
    <property type="entry name" value="Peptidase_S29"/>
    <property type="match status" value="1"/>
</dbReference>
<dbReference type="InterPro" id="IPR007094">
    <property type="entry name" value="RNA-dir_pol_PSvirus"/>
</dbReference>
<dbReference type="InterPro" id="IPR009003">
    <property type="entry name" value="Peptidase_S1_PA"/>
</dbReference>
<dbReference type="InterPro" id="IPR011492">
    <property type="entry name" value="Flavi_DEAD"/>
</dbReference>
<feature type="transmembrane region" description="Helical" evidence="18">
    <location>
        <begin position="1128"/>
        <end position="1154"/>
    </location>
</feature>
<dbReference type="GO" id="GO:0004252">
    <property type="term" value="F:serine-type endopeptidase activity"/>
    <property type="evidence" value="ECO:0007669"/>
    <property type="project" value="InterPro"/>
</dbReference>
<dbReference type="GO" id="GO:0003723">
    <property type="term" value="F:RNA binding"/>
    <property type="evidence" value="ECO:0007669"/>
    <property type="project" value="InterPro"/>
</dbReference>
<reference evidence="23" key="2">
    <citation type="submission" date="2024-03" db="EMBL/GenBank/DDBJ databases">
        <authorList>
            <person name="Mahar J.E."/>
            <person name="Wille M."/>
            <person name="Harvey E."/>
            <person name="Moritz C.C."/>
            <person name="Holmes E.C."/>
        </authorList>
    </citation>
    <scope>NUCLEOTIDE SEQUENCE</scope>
    <source>
        <strain evidence="23">Gnan-A_DN70279g4</strain>
    </source>
</reference>
<keyword evidence="16" id="KW-0175">Coiled coil</keyword>
<evidence type="ECO:0000256" key="9">
    <source>
        <dbReference type="ARBA" id="ARBA00022695"/>
    </source>
</evidence>
<keyword evidence="4" id="KW-1160">Virus entry into host cell</keyword>
<dbReference type="SUPFAM" id="SSF50494">
    <property type="entry name" value="Trypsin-like serine proteases"/>
    <property type="match status" value="1"/>
</dbReference>
<dbReference type="GO" id="GO:0004197">
    <property type="term" value="F:cysteine-type endopeptidase activity"/>
    <property type="evidence" value="ECO:0007669"/>
    <property type="project" value="InterPro"/>
</dbReference>
<feature type="region of interest" description="Disordered" evidence="17">
    <location>
        <begin position="2723"/>
        <end position="2794"/>
    </location>
</feature>
<dbReference type="PROSITE" id="PS51192">
    <property type="entry name" value="HELICASE_ATP_BIND_1"/>
    <property type="match status" value="1"/>
</dbReference>
<keyword evidence="7" id="KW-1162">Viral penetration into host cytoplasm</keyword>
<evidence type="ECO:0000256" key="16">
    <source>
        <dbReference type="SAM" id="Coils"/>
    </source>
</evidence>
<keyword evidence="8" id="KW-0808">Transferase</keyword>
<dbReference type="GO" id="GO:0003724">
    <property type="term" value="F:RNA helicase activity"/>
    <property type="evidence" value="ECO:0007669"/>
    <property type="project" value="UniProtKB-EC"/>
</dbReference>
<dbReference type="InterPro" id="IPR038170">
    <property type="entry name" value="NS5A_1a_sf"/>
</dbReference>
<feature type="transmembrane region" description="Helical" evidence="18">
    <location>
        <begin position="1246"/>
        <end position="1266"/>
    </location>
</feature>
<dbReference type="GO" id="GO:0019028">
    <property type="term" value="C:viral capsid"/>
    <property type="evidence" value="ECO:0007669"/>
    <property type="project" value="UniProtKB-KW"/>
</dbReference>
<keyword evidence="4" id="KW-1168">Fusion of virus membrane with host membrane</keyword>
<dbReference type="GO" id="GO:0006508">
    <property type="term" value="P:proteolysis"/>
    <property type="evidence" value="ECO:0007669"/>
    <property type="project" value="InterPro"/>
</dbReference>
<feature type="coiled-coil region" evidence="16">
    <location>
        <begin position="63"/>
        <end position="102"/>
    </location>
</feature>
<feature type="domain" description="Helicase ATP-binding" evidence="21">
    <location>
        <begin position="1637"/>
        <end position="1789"/>
    </location>
</feature>
<keyword evidence="15" id="KW-0863">Zinc-finger</keyword>
<feature type="transmembrane region" description="Helical" evidence="18">
    <location>
        <begin position="2295"/>
        <end position="2319"/>
    </location>
</feature>
<dbReference type="SUPFAM" id="SSF56672">
    <property type="entry name" value="DNA/RNA polymerases"/>
    <property type="match status" value="1"/>
</dbReference>
<dbReference type="GO" id="GO:0039694">
    <property type="term" value="P:viral RNA genome replication"/>
    <property type="evidence" value="ECO:0007669"/>
    <property type="project" value="InterPro"/>
</dbReference>
<keyword evidence="9" id="KW-0548">Nucleotidyltransferase</keyword>
<keyword evidence="3" id="KW-0899">Viral immunoevasion</keyword>
<keyword evidence="3" id="KW-1113">Inhibition of host RLR pathway by virus</keyword>
<feature type="transmembrane region" description="Helical" evidence="18">
    <location>
        <begin position="2259"/>
        <end position="2283"/>
    </location>
</feature>
<feature type="compositionally biased region" description="Basic and acidic residues" evidence="17">
    <location>
        <begin position="2676"/>
        <end position="2688"/>
    </location>
</feature>
<dbReference type="SUPFAM" id="SSF52540">
    <property type="entry name" value="P-loop containing nucleoside triphosphate hydrolases"/>
    <property type="match status" value="1"/>
</dbReference>
<dbReference type="InterPro" id="IPR027417">
    <property type="entry name" value="P-loop_NTPase"/>
</dbReference>
<evidence type="ECO:0000259" key="22">
    <source>
        <dbReference type="PROSITE" id="PS51822"/>
    </source>
</evidence>
<evidence type="ECO:0000256" key="15">
    <source>
        <dbReference type="PROSITE-ProRule" id="PRU00042"/>
    </source>
</evidence>
<evidence type="ECO:0000256" key="3">
    <source>
        <dbReference type="ARBA" id="ARBA00022482"/>
    </source>
</evidence>
<evidence type="ECO:0000256" key="10">
    <source>
        <dbReference type="ARBA" id="ARBA00022741"/>
    </source>
</evidence>
<dbReference type="Pfam" id="PF07652">
    <property type="entry name" value="Flavi_DEAD"/>
    <property type="match status" value="1"/>
</dbReference>
<dbReference type="GO" id="GO:0019087">
    <property type="term" value="P:symbiont-mediated transformation of host cell"/>
    <property type="evidence" value="ECO:0007669"/>
    <property type="project" value="InterPro"/>
</dbReference>
<accession>A0AAU7SRR9</accession>
<dbReference type="SMART" id="SM00487">
    <property type="entry name" value="DEXDc"/>
    <property type="match status" value="1"/>
</dbReference>
<dbReference type="InterPro" id="IPR043504">
    <property type="entry name" value="Peptidase_S1_PA_chymotrypsin"/>
</dbReference>
<dbReference type="GO" id="GO:0003968">
    <property type="term" value="F:RNA-directed RNA polymerase activity"/>
    <property type="evidence" value="ECO:0007669"/>
    <property type="project" value="InterPro"/>
</dbReference>
<dbReference type="GO" id="GO:0005198">
    <property type="term" value="F:structural molecule activity"/>
    <property type="evidence" value="ECO:0007669"/>
    <property type="project" value="InterPro"/>
</dbReference>
<feature type="domain" description="RdRp catalytic" evidence="20">
    <location>
        <begin position="3290"/>
        <end position="3408"/>
    </location>
</feature>
<feature type="compositionally biased region" description="Basic residues" evidence="17">
    <location>
        <begin position="487"/>
        <end position="507"/>
    </location>
</feature>
<dbReference type="InterPro" id="IPR013087">
    <property type="entry name" value="Znf_C2H2_type"/>
</dbReference>
<dbReference type="Pfam" id="PF22027">
    <property type="entry name" value="NS3_helicase_C"/>
    <property type="match status" value="1"/>
</dbReference>
<evidence type="ECO:0000256" key="12">
    <source>
        <dbReference type="ARBA" id="ARBA00022844"/>
    </source>
</evidence>
<keyword evidence="3" id="KW-1090">Inhibition of host innate immune response by virus</keyword>
<keyword evidence="11" id="KW-0378">Hydrolase</keyword>
<dbReference type="Gene3D" id="3.40.50.300">
    <property type="entry name" value="P-loop containing nucleotide triphosphate hydrolases"/>
    <property type="match status" value="2"/>
</dbReference>
<evidence type="ECO:0000256" key="8">
    <source>
        <dbReference type="ARBA" id="ARBA00022679"/>
    </source>
</evidence>
<evidence type="ECO:0000259" key="19">
    <source>
        <dbReference type="PROSITE" id="PS50157"/>
    </source>
</evidence>
<evidence type="ECO:0000256" key="18">
    <source>
        <dbReference type="SAM" id="Phobius"/>
    </source>
</evidence>
<dbReference type="InterPro" id="IPR002521">
    <property type="entry name" value="HCV_Core_C"/>
</dbReference>